<protein>
    <recommendedName>
        <fullName evidence="4">rRNA-processing protein FYV7</fullName>
    </recommendedName>
</protein>
<feature type="compositionally biased region" description="Basic and acidic residues" evidence="1">
    <location>
        <begin position="94"/>
        <end position="116"/>
    </location>
</feature>
<name>A0A8H3II31_9LECA</name>
<evidence type="ECO:0000256" key="1">
    <source>
        <dbReference type="SAM" id="MobiDB-lite"/>
    </source>
</evidence>
<feature type="compositionally biased region" description="Basic residues" evidence="1">
    <location>
        <begin position="120"/>
        <end position="130"/>
    </location>
</feature>
<gene>
    <name evidence="2" type="ORF">GOMPHAMPRED_001846</name>
</gene>
<evidence type="ECO:0000313" key="3">
    <source>
        <dbReference type="Proteomes" id="UP000664169"/>
    </source>
</evidence>
<dbReference type="AlphaFoldDB" id="A0A8H3II31"/>
<comment type="caution">
    <text evidence="2">The sequence shown here is derived from an EMBL/GenBank/DDBJ whole genome shotgun (WGS) entry which is preliminary data.</text>
</comment>
<keyword evidence="3" id="KW-1185">Reference proteome</keyword>
<evidence type="ECO:0008006" key="4">
    <source>
        <dbReference type="Google" id="ProtNLM"/>
    </source>
</evidence>
<feature type="compositionally biased region" description="Basic and acidic residues" evidence="1">
    <location>
        <begin position="45"/>
        <end position="63"/>
    </location>
</feature>
<reference evidence="2" key="1">
    <citation type="submission" date="2021-03" db="EMBL/GenBank/DDBJ databases">
        <authorList>
            <person name="Tagirdzhanova G."/>
        </authorList>
    </citation>
    <scope>NUCLEOTIDE SEQUENCE</scope>
</reference>
<dbReference type="Proteomes" id="UP000664169">
    <property type="component" value="Unassembled WGS sequence"/>
</dbReference>
<feature type="compositionally biased region" description="Basic and acidic residues" evidence="1">
    <location>
        <begin position="138"/>
        <end position="166"/>
    </location>
</feature>
<dbReference type="OrthoDB" id="2135053at2759"/>
<organism evidence="2 3">
    <name type="scientific">Gomphillus americanus</name>
    <dbReference type="NCBI Taxonomy" id="1940652"/>
    <lineage>
        <taxon>Eukaryota</taxon>
        <taxon>Fungi</taxon>
        <taxon>Dikarya</taxon>
        <taxon>Ascomycota</taxon>
        <taxon>Pezizomycotina</taxon>
        <taxon>Lecanoromycetes</taxon>
        <taxon>OSLEUM clade</taxon>
        <taxon>Ostropomycetidae</taxon>
        <taxon>Ostropales</taxon>
        <taxon>Graphidaceae</taxon>
        <taxon>Gomphilloideae</taxon>
        <taxon>Gomphillus</taxon>
    </lineage>
</organism>
<dbReference type="PANTHER" id="PTHR41805:SF1">
    <property type="entry name" value="RRNA-PROCESSING PROTEIN FYV7"/>
    <property type="match status" value="1"/>
</dbReference>
<evidence type="ECO:0000313" key="2">
    <source>
        <dbReference type="EMBL" id="CAF9919538.1"/>
    </source>
</evidence>
<accession>A0A8H3II31</accession>
<dbReference type="EMBL" id="CAJPDQ010000014">
    <property type="protein sequence ID" value="CAF9919538.1"/>
    <property type="molecule type" value="Genomic_DNA"/>
</dbReference>
<sequence>MAAKRSLQESTEGQALKKARKGFRVGPQNLPDGTYKRKADKIRRKLVENAKIRKSYDRLKAREQNSTATSNNNPENATEEQQQQQQQQPSSIARHPDRQALIDNKDQDEKDQEDVPSRATGRRPRRHHKQPLFQGDLKIAEARKKESDRRRKDMAAARLERDKRLAERERWRRTMANARGDGKRRKLGKESTVLLEKVQRMLENEISVA</sequence>
<feature type="compositionally biased region" description="Polar residues" evidence="1">
    <location>
        <begin position="64"/>
        <end position="80"/>
    </location>
</feature>
<proteinExistence type="predicted"/>
<dbReference type="PANTHER" id="PTHR41805">
    <property type="entry name" value="EXPRESSED PROTEIN"/>
    <property type="match status" value="1"/>
</dbReference>
<feature type="region of interest" description="Disordered" evidence="1">
    <location>
        <begin position="1"/>
        <end position="166"/>
    </location>
</feature>